<evidence type="ECO:0000313" key="4">
    <source>
        <dbReference type="Proteomes" id="UP000799437"/>
    </source>
</evidence>
<keyword evidence="1" id="KW-0175">Coiled coil</keyword>
<keyword evidence="4" id="KW-1185">Reference proteome</keyword>
<dbReference type="GeneID" id="54481203"/>
<feature type="region of interest" description="Disordered" evidence="2">
    <location>
        <begin position="1"/>
        <end position="114"/>
    </location>
</feature>
<proteinExistence type="predicted"/>
<protein>
    <submittedName>
        <fullName evidence="3">Uncharacterized protein</fullName>
    </submittedName>
</protein>
<dbReference type="PANTHER" id="PTHR42023:SF1">
    <property type="entry name" value="BHLH DOMAIN-CONTAINING PROTEIN"/>
    <property type="match status" value="1"/>
</dbReference>
<sequence length="258" mass="28838">MRSVSPIREPLSATIFPQTPEQLQSKWSPNTASPESTFTHRSTMPVQSKFSPVSTISPQSKRSGRSVAVPESKFSAHSTPQSNYSPQSTFAPVPRYTGFIDNRRPRPSSLADSLTTVNTKNTTATTRKPVPHRVASSTAASIMTNATAKALPPPPMDLDPKDRIANLEARMGDLYVQKSNITRIIADLKETKPQNPLLSDIAKRREDERRLQELEEQLHNIVSEEHETGVSLSRAWRKRDEENPEFSSSVLWIHRVTS</sequence>
<reference evidence="3" key="1">
    <citation type="journal article" date="2020" name="Stud. Mycol.">
        <title>101 Dothideomycetes genomes: a test case for predicting lifestyles and emergence of pathogens.</title>
        <authorList>
            <person name="Haridas S."/>
            <person name="Albert R."/>
            <person name="Binder M."/>
            <person name="Bloem J."/>
            <person name="Labutti K."/>
            <person name="Salamov A."/>
            <person name="Andreopoulos B."/>
            <person name="Baker S."/>
            <person name="Barry K."/>
            <person name="Bills G."/>
            <person name="Bluhm B."/>
            <person name="Cannon C."/>
            <person name="Castanera R."/>
            <person name="Culley D."/>
            <person name="Daum C."/>
            <person name="Ezra D."/>
            <person name="Gonzalez J."/>
            <person name="Henrissat B."/>
            <person name="Kuo A."/>
            <person name="Liang C."/>
            <person name="Lipzen A."/>
            <person name="Lutzoni F."/>
            <person name="Magnuson J."/>
            <person name="Mondo S."/>
            <person name="Nolan M."/>
            <person name="Ohm R."/>
            <person name="Pangilinan J."/>
            <person name="Park H.-J."/>
            <person name="Ramirez L."/>
            <person name="Alfaro M."/>
            <person name="Sun H."/>
            <person name="Tritt A."/>
            <person name="Yoshinaga Y."/>
            <person name="Zwiers L.-H."/>
            <person name="Turgeon B."/>
            <person name="Goodwin S."/>
            <person name="Spatafora J."/>
            <person name="Crous P."/>
            <person name="Grigoriev I."/>
        </authorList>
    </citation>
    <scope>NUCLEOTIDE SEQUENCE</scope>
    <source>
        <strain evidence="3">CBS 121739</strain>
    </source>
</reference>
<dbReference type="AlphaFoldDB" id="A0A6A6WEQ0"/>
<dbReference type="RefSeq" id="XP_033603466.1">
    <property type="nucleotide sequence ID" value="XM_033740149.1"/>
</dbReference>
<dbReference type="OrthoDB" id="4507572at2759"/>
<dbReference type="EMBL" id="ML996567">
    <property type="protein sequence ID" value="KAF2761015.1"/>
    <property type="molecule type" value="Genomic_DNA"/>
</dbReference>
<gene>
    <name evidence="3" type="ORF">EJ05DRAFT_250209</name>
</gene>
<dbReference type="PANTHER" id="PTHR42023">
    <property type="entry name" value="BHLH DOMAIN-CONTAINING PROTEIN"/>
    <property type="match status" value="1"/>
</dbReference>
<evidence type="ECO:0000256" key="1">
    <source>
        <dbReference type="SAM" id="Coils"/>
    </source>
</evidence>
<feature type="compositionally biased region" description="Polar residues" evidence="2">
    <location>
        <begin position="75"/>
        <end position="90"/>
    </location>
</feature>
<organism evidence="3 4">
    <name type="scientific">Pseudovirgaria hyperparasitica</name>
    <dbReference type="NCBI Taxonomy" id="470096"/>
    <lineage>
        <taxon>Eukaryota</taxon>
        <taxon>Fungi</taxon>
        <taxon>Dikarya</taxon>
        <taxon>Ascomycota</taxon>
        <taxon>Pezizomycotina</taxon>
        <taxon>Dothideomycetes</taxon>
        <taxon>Dothideomycetes incertae sedis</taxon>
        <taxon>Acrospermales</taxon>
        <taxon>Acrospermaceae</taxon>
        <taxon>Pseudovirgaria</taxon>
    </lineage>
</organism>
<feature type="compositionally biased region" description="Polar residues" evidence="2">
    <location>
        <begin position="15"/>
        <end position="61"/>
    </location>
</feature>
<evidence type="ECO:0000256" key="2">
    <source>
        <dbReference type="SAM" id="MobiDB-lite"/>
    </source>
</evidence>
<dbReference type="Proteomes" id="UP000799437">
    <property type="component" value="Unassembled WGS sequence"/>
</dbReference>
<accession>A0A6A6WEQ0</accession>
<evidence type="ECO:0000313" key="3">
    <source>
        <dbReference type="EMBL" id="KAF2761015.1"/>
    </source>
</evidence>
<feature type="coiled-coil region" evidence="1">
    <location>
        <begin position="197"/>
        <end position="224"/>
    </location>
</feature>
<name>A0A6A6WEQ0_9PEZI</name>